<proteinExistence type="predicted"/>
<organism evidence="2 3">
    <name type="scientific">Phytophthora pseudosyringae</name>
    <dbReference type="NCBI Taxonomy" id="221518"/>
    <lineage>
        <taxon>Eukaryota</taxon>
        <taxon>Sar</taxon>
        <taxon>Stramenopiles</taxon>
        <taxon>Oomycota</taxon>
        <taxon>Peronosporomycetes</taxon>
        <taxon>Peronosporales</taxon>
        <taxon>Peronosporaceae</taxon>
        <taxon>Phytophthora</taxon>
    </lineage>
</organism>
<dbReference type="Proteomes" id="UP000694044">
    <property type="component" value="Unassembled WGS sequence"/>
</dbReference>
<name>A0A8T1W961_9STRA</name>
<feature type="region of interest" description="Disordered" evidence="1">
    <location>
        <begin position="30"/>
        <end position="105"/>
    </location>
</feature>
<accession>A0A8T1W961</accession>
<sequence>MLDKRWKSEIMMRLRHSGIRWKLRCIVDSSDENTPSSSDENTPPNVLSGSLHGSWRCADGPDDVSSPSGTATPPYLSPEQTKRRSKIVVNSPSTPETPPSSSARTCASLATLPPVILETPLRAPAYTKTSKTHHPRRQGRQKRREAVAPYSRQRSATRPAGAPRESTQSTVDLTPLAQKQASRPGDTFVPARRPHSLPKSN</sequence>
<feature type="compositionally biased region" description="Basic residues" evidence="1">
    <location>
        <begin position="192"/>
        <end position="201"/>
    </location>
</feature>
<protein>
    <submittedName>
        <fullName evidence="2">Uncharacterized protein</fullName>
    </submittedName>
</protein>
<dbReference type="EMBL" id="JAGDFM010000056">
    <property type="protein sequence ID" value="KAG7388653.1"/>
    <property type="molecule type" value="Genomic_DNA"/>
</dbReference>
<dbReference type="AlphaFoldDB" id="A0A8T1W961"/>
<feature type="compositionally biased region" description="Basic residues" evidence="1">
    <location>
        <begin position="130"/>
        <end position="143"/>
    </location>
</feature>
<feature type="compositionally biased region" description="Polar residues" evidence="1">
    <location>
        <begin position="32"/>
        <end position="48"/>
    </location>
</feature>
<dbReference type="OrthoDB" id="129800at2759"/>
<gene>
    <name evidence="2" type="ORF">PHYPSEUDO_011980</name>
</gene>
<feature type="region of interest" description="Disordered" evidence="1">
    <location>
        <begin position="120"/>
        <end position="201"/>
    </location>
</feature>
<feature type="compositionally biased region" description="Polar residues" evidence="1">
    <location>
        <begin position="165"/>
        <end position="181"/>
    </location>
</feature>
<reference evidence="2" key="1">
    <citation type="submission" date="2021-02" db="EMBL/GenBank/DDBJ databases">
        <authorList>
            <person name="Palmer J.M."/>
        </authorList>
    </citation>
    <scope>NUCLEOTIDE SEQUENCE</scope>
    <source>
        <strain evidence="2">SCRP734</strain>
    </source>
</reference>
<evidence type="ECO:0000256" key="1">
    <source>
        <dbReference type="SAM" id="MobiDB-lite"/>
    </source>
</evidence>
<keyword evidence="3" id="KW-1185">Reference proteome</keyword>
<evidence type="ECO:0000313" key="3">
    <source>
        <dbReference type="Proteomes" id="UP000694044"/>
    </source>
</evidence>
<feature type="compositionally biased region" description="Low complexity" evidence="1">
    <location>
        <begin position="91"/>
        <end position="102"/>
    </location>
</feature>
<evidence type="ECO:0000313" key="2">
    <source>
        <dbReference type="EMBL" id="KAG7388653.1"/>
    </source>
</evidence>
<comment type="caution">
    <text evidence="2">The sequence shown here is derived from an EMBL/GenBank/DDBJ whole genome shotgun (WGS) entry which is preliminary data.</text>
</comment>